<comment type="caution">
    <text evidence="1">The sequence shown here is derived from an EMBL/GenBank/DDBJ whole genome shotgun (WGS) entry which is preliminary data.</text>
</comment>
<proteinExistence type="predicted"/>
<gene>
    <name evidence="1" type="ORF">P8828_20630</name>
</gene>
<dbReference type="Proteomes" id="UP001341297">
    <property type="component" value="Unassembled WGS sequence"/>
</dbReference>
<evidence type="ECO:0000313" key="2">
    <source>
        <dbReference type="Proteomes" id="UP001341297"/>
    </source>
</evidence>
<dbReference type="RefSeq" id="WP_156416026.1">
    <property type="nucleotide sequence ID" value="NZ_JARRTL010000027.1"/>
</dbReference>
<organism evidence="1 2">
    <name type="scientific">Bacillus glycinifermentans</name>
    <dbReference type="NCBI Taxonomy" id="1664069"/>
    <lineage>
        <taxon>Bacteria</taxon>
        <taxon>Bacillati</taxon>
        <taxon>Bacillota</taxon>
        <taxon>Bacilli</taxon>
        <taxon>Bacillales</taxon>
        <taxon>Bacillaceae</taxon>
        <taxon>Bacillus</taxon>
    </lineage>
</organism>
<evidence type="ECO:0000313" key="1">
    <source>
        <dbReference type="EMBL" id="MEC0487163.1"/>
    </source>
</evidence>
<protein>
    <submittedName>
        <fullName evidence="1">Uncharacterized protein</fullName>
    </submittedName>
</protein>
<reference evidence="1 2" key="1">
    <citation type="submission" date="2023-03" db="EMBL/GenBank/DDBJ databases">
        <title>Agriculturally important microbes genome sequencing.</title>
        <authorList>
            <person name="Dunlap C."/>
        </authorList>
    </citation>
    <scope>NUCLEOTIDE SEQUENCE [LARGE SCALE GENOMIC DNA]</scope>
    <source>
        <strain evidence="1 2">CBP-3203</strain>
    </source>
</reference>
<keyword evidence="2" id="KW-1185">Reference proteome</keyword>
<name>A0ABU6H9Z5_9BACI</name>
<dbReference type="EMBL" id="JARRTL010000027">
    <property type="protein sequence ID" value="MEC0487163.1"/>
    <property type="molecule type" value="Genomic_DNA"/>
</dbReference>
<accession>A0ABU6H9Z5</accession>
<sequence>MYKVINEKSIYYGYVGTVAYETSESVWIQLVKDRLGNRCYEGRVNFPKKDLEKIDA</sequence>